<organism evidence="2 3">
    <name type="scientific">Nocardioides koreensis</name>
    <dbReference type="NCBI Taxonomy" id="433651"/>
    <lineage>
        <taxon>Bacteria</taxon>
        <taxon>Bacillati</taxon>
        <taxon>Actinomycetota</taxon>
        <taxon>Actinomycetes</taxon>
        <taxon>Propionibacteriales</taxon>
        <taxon>Nocardioidaceae</taxon>
        <taxon>Nocardioides</taxon>
    </lineage>
</organism>
<evidence type="ECO:0000313" key="2">
    <source>
        <dbReference type="EMBL" id="GAA2144285.1"/>
    </source>
</evidence>
<comment type="caution">
    <text evidence="2">The sequence shown here is derived from an EMBL/GenBank/DDBJ whole genome shotgun (WGS) entry which is preliminary data.</text>
</comment>
<dbReference type="RefSeq" id="WP_344150201.1">
    <property type="nucleotide sequence ID" value="NZ_BAAAQR010000004.1"/>
</dbReference>
<evidence type="ECO:0008006" key="4">
    <source>
        <dbReference type="Google" id="ProtNLM"/>
    </source>
</evidence>
<accession>A0ABN2ZM21</accession>
<dbReference type="Proteomes" id="UP001501771">
    <property type="component" value="Unassembled WGS sequence"/>
</dbReference>
<gene>
    <name evidence="2" type="ORF">GCM10009844_17650</name>
</gene>
<feature type="compositionally biased region" description="Low complexity" evidence="1">
    <location>
        <begin position="373"/>
        <end position="383"/>
    </location>
</feature>
<sequence>MDAAPTLDADAVRVWIGQLAGTGSITEDAKRIELIGELETLTRAAAAAQAALSADFDASQRQQQADAGVRPGRRHRGIADQIALARKESPHRGRQHLGLAKVLVAEMPHTWAAFRAGRITEYRATALVRETACLSLEDRQTVDHAVAGDPDALEGYSDRVVEAEVRKLAARLDARSVAKRRRRAESERRVTVRPAPDVMTYVTALLPVAQGVAVYAALKAEADRLVASGDPRSRGQIMPDTLVGRVTGAPSIDGRPVVPVTIDLVMTDRALFAGATDSAQVAGFGAIPAEVARGLVADLLDAGTATWLRRLYTSPATGELVAMDARSRRFPGSSGTSSIFATSSAARRGATHRSGTETTSSQWRTVARRAPWAGRGSARAATTRSRRPAGERDRGRVPATWSRPGRRLDSPTARPHHLRWLLATRHSSSVVPAGGS</sequence>
<keyword evidence="3" id="KW-1185">Reference proteome</keyword>
<protein>
    <recommendedName>
        <fullName evidence="4">DUF222 domain-containing protein</fullName>
    </recommendedName>
</protein>
<reference evidence="2 3" key="1">
    <citation type="journal article" date="2019" name="Int. J. Syst. Evol. Microbiol.">
        <title>The Global Catalogue of Microorganisms (GCM) 10K type strain sequencing project: providing services to taxonomists for standard genome sequencing and annotation.</title>
        <authorList>
            <consortium name="The Broad Institute Genomics Platform"/>
            <consortium name="The Broad Institute Genome Sequencing Center for Infectious Disease"/>
            <person name="Wu L."/>
            <person name="Ma J."/>
        </authorList>
    </citation>
    <scope>NUCLEOTIDE SEQUENCE [LARGE SCALE GENOMIC DNA]</scope>
    <source>
        <strain evidence="2 3">JCM 16022</strain>
    </source>
</reference>
<evidence type="ECO:0000313" key="3">
    <source>
        <dbReference type="Proteomes" id="UP001501771"/>
    </source>
</evidence>
<name>A0ABN2ZM21_9ACTN</name>
<feature type="compositionally biased region" description="Low complexity" evidence="1">
    <location>
        <begin position="332"/>
        <end position="346"/>
    </location>
</feature>
<evidence type="ECO:0000256" key="1">
    <source>
        <dbReference type="SAM" id="MobiDB-lite"/>
    </source>
</evidence>
<dbReference type="EMBL" id="BAAAQR010000004">
    <property type="protein sequence ID" value="GAA2144285.1"/>
    <property type="molecule type" value="Genomic_DNA"/>
</dbReference>
<feature type="region of interest" description="Disordered" evidence="1">
    <location>
        <begin position="332"/>
        <end position="413"/>
    </location>
</feature>
<proteinExistence type="predicted"/>